<dbReference type="InterPro" id="IPR035906">
    <property type="entry name" value="MetI-like_sf"/>
</dbReference>
<evidence type="ECO:0000256" key="4">
    <source>
        <dbReference type="ARBA" id="ARBA00022692"/>
    </source>
</evidence>
<evidence type="ECO:0000256" key="3">
    <source>
        <dbReference type="ARBA" id="ARBA00022475"/>
    </source>
</evidence>
<evidence type="ECO:0000259" key="8">
    <source>
        <dbReference type="PROSITE" id="PS50928"/>
    </source>
</evidence>
<evidence type="ECO:0000256" key="2">
    <source>
        <dbReference type="ARBA" id="ARBA00022448"/>
    </source>
</evidence>
<keyword evidence="10" id="KW-1185">Reference proteome</keyword>
<keyword evidence="6 7" id="KW-0472">Membrane</keyword>
<gene>
    <name evidence="9" type="ORF">FE782_20370</name>
</gene>
<dbReference type="PROSITE" id="PS50928">
    <property type="entry name" value="ABC_TM1"/>
    <property type="match status" value="1"/>
</dbReference>
<name>A0A5R9G8Q3_9BACL</name>
<evidence type="ECO:0000256" key="6">
    <source>
        <dbReference type="ARBA" id="ARBA00023136"/>
    </source>
</evidence>
<dbReference type="PANTHER" id="PTHR43163">
    <property type="entry name" value="DIPEPTIDE TRANSPORT SYSTEM PERMEASE PROTEIN DPPB-RELATED"/>
    <property type="match status" value="1"/>
</dbReference>
<protein>
    <submittedName>
        <fullName evidence="9">ABC transporter permease</fullName>
    </submittedName>
</protein>
<keyword evidence="4 7" id="KW-0812">Transmembrane</keyword>
<dbReference type="InterPro" id="IPR000515">
    <property type="entry name" value="MetI-like"/>
</dbReference>
<proteinExistence type="inferred from homology"/>
<evidence type="ECO:0000313" key="10">
    <source>
        <dbReference type="Proteomes" id="UP000309676"/>
    </source>
</evidence>
<feature type="transmembrane region" description="Helical" evidence="7">
    <location>
        <begin position="102"/>
        <end position="123"/>
    </location>
</feature>
<dbReference type="Proteomes" id="UP000309676">
    <property type="component" value="Unassembled WGS sequence"/>
</dbReference>
<dbReference type="Gene3D" id="1.10.3720.10">
    <property type="entry name" value="MetI-like"/>
    <property type="match status" value="1"/>
</dbReference>
<feature type="domain" description="ABC transmembrane type-1" evidence="8">
    <location>
        <begin position="67"/>
        <end position="264"/>
    </location>
</feature>
<feature type="transmembrane region" description="Helical" evidence="7">
    <location>
        <begin position="67"/>
        <end position="95"/>
    </location>
</feature>
<evidence type="ECO:0000313" key="9">
    <source>
        <dbReference type="EMBL" id="TLS50480.1"/>
    </source>
</evidence>
<evidence type="ECO:0000256" key="1">
    <source>
        <dbReference type="ARBA" id="ARBA00004651"/>
    </source>
</evidence>
<feature type="transmembrane region" description="Helical" evidence="7">
    <location>
        <begin position="243"/>
        <end position="264"/>
    </location>
</feature>
<accession>A0A5R9G8Q3</accession>
<evidence type="ECO:0000256" key="7">
    <source>
        <dbReference type="RuleBase" id="RU363032"/>
    </source>
</evidence>
<dbReference type="SUPFAM" id="SSF161098">
    <property type="entry name" value="MetI-like"/>
    <property type="match status" value="1"/>
</dbReference>
<sequence length="283" mass="31183">MKLIPGNPFLNEKTPRAIQERIMSFYGLDRPIWEQYFKYMGKLLSGDLGISMKYQYRSVATMINESFYLSAQLGIVSIIASVIFGVGMGVVAALYHRKLLDNLTIVIAVLGVSIPSFVLAPVLQYYFSAELRWFPVTGLNSPFSYVLPTIALSALSVAFIARLTRSTMVEVLNSDYIRTARSKGLSGFVVTTRHALRNALLPVVTYLGPLTANVITGSIVIEQVFGIAGIGQHFVTSINNRDYTLIMGLTIFYGIILMVCRFLTDIAYALVDPRIKLTGGKGG</sequence>
<comment type="similarity">
    <text evidence="7">Belongs to the binding-protein-dependent transport system permease family.</text>
</comment>
<dbReference type="GO" id="GO:0055085">
    <property type="term" value="P:transmembrane transport"/>
    <property type="evidence" value="ECO:0007669"/>
    <property type="project" value="InterPro"/>
</dbReference>
<keyword evidence="3" id="KW-1003">Cell membrane</keyword>
<dbReference type="OrthoDB" id="24153at2"/>
<dbReference type="Pfam" id="PF00528">
    <property type="entry name" value="BPD_transp_1"/>
    <property type="match status" value="1"/>
</dbReference>
<keyword evidence="2 7" id="KW-0813">Transport</keyword>
<keyword evidence="5 7" id="KW-1133">Transmembrane helix</keyword>
<dbReference type="EMBL" id="VCIW01000015">
    <property type="protein sequence ID" value="TLS50480.1"/>
    <property type="molecule type" value="Genomic_DNA"/>
</dbReference>
<comment type="caution">
    <text evidence="9">The sequence shown here is derived from an EMBL/GenBank/DDBJ whole genome shotgun (WGS) entry which is preliminary data.</text>
</comment>
<dbReference type="PANTHER" id="PTHR43163:SF6">
    <property type="entry name" value="DIPEPTIDE TRANSPORT SYSTEM PERMEASE PROTEIN DPPB-RELATED"/>
    <property type="match status" value="1"/>
</dbReference>
<dbReference type="CDD" id="cd06261">
    <property type="entry name" value="TM_PBP2"/>
    <property type="match status" value="1"/>
</dbReference>
<dbReference type="AlphaFoldDB" id="A0A5R9G8Q3"/>
<evidence type="ECO:0000256" key="5">
    <source>
        <dbReference type="ARBA" id="ARBA00022989"/>
    </source>
</evidence>
<comment type="subcellular location">
    <subcellularLocation>
        <location evidence="1 7">Cell membrane</location>
        <topology evidence="1 7">Multi-pass membrane protein</topology>
    </subcellularLocation>
</comment>
<feature type="transmembrane region" description="Helical" evidence="7">
    <location>
        <begin position="143"/>
        <end position="161"/>
    </location>
</feature>
<reference evidence="9 10" key="1">
    <citation type="submission" date="2019-05" db="EMBL/GenBank/DDBJ databases">
        <authorList>
            <person name="Narsing Rao M.P."/>
            <person name="Li W.J."/>
        </authorList>
    </citation>
    <scope>NUCLEOTIDE SEQUENCE [LARGE SCALE GENOMIC DNA]</scope>
    <source>
        <strain evidence="9 10">SYSU_K30003</strain>
    </source>
</reference>
<dbReference type="GO" id="GO:0005886">
    <property type="term" value="C:plasma membrane"/>
    <property type="evidence" value="ECO:0007669"/>
    <property type="project" value="UniProtKB-SubCell"/>
</dbReference>
<organism evidence="9 10">
    <name type="scientific">Paenibacillus antri</name>
    <dbReference type="NCBI Taxonomy" id="2582848"/>
    <lineage>
        <taxon>Bacteria</taxon>
        <taxon>Bacillati</taxon>
        <taxon>Bacillota</taxon>
        <taxon>Bacilli</taxon>
        <taxon>Bacillales</taxon>
        <taxon>Paenibacillaceae</taxon>
        <taxon>Paenibacillus</taxon>
    </lineage>
</organism>